<dbReference type="SUPFAM" id="SSF53850">
    <property type="entry name" value="Periplasmic binding protein-like II"/>
    <property type="match status" value="1"/>
</dbReference>
<feature type="chain" id="PRO_5030965616" evidence="4">
    <location>
        <begin position="21"/>
        <end position="426"/>
    </location>
</feature>
<dbReference type="GO" id="GO:0042956">
    <property type="term" value="P:maltodextrin transmembrane transport"/>
    <property type="evidence" value="ECO:0007669"/>
    <property type="project" value="TreeGrafter"/>
</dbReference>
<keyword evidence="6" id="KW-1185">Reference proteome</keyword>
<dbReference type="Gene3D" id="3.40.190.10">
    <property type="entry name" value="Periplasmic binding protein-like II"/>
    <property type="match status" value="2"/>
</dbReference>
<dbReference type="InterPro" id="IPR006059">
    <property type="entry name" value="SBP"/>
</dbReference>
<accession>A0A7W3T5I3</accession>
<keyword evidence="2" id="KW-0813">Transport</keyword>
<reference evidence="6" key="1">
    <citation type="submission" date="2019-10" db="EMBL/GenBank/DDBJ databases">
        <title>Streptomyces sp. nov., a novel actinobacterium isolated from alkaline environment.</title>
        <authorList>
            <person name="Golinska P."/>
        </authorList>
    </citation>
    <scope>NUCLEOTIDE SEQUENCE [LARGE SCALE GENOMIC DNA]</scope>
    <source>
        <strain evidence="6">DSM 42108</strain>
    </source>
</reference>
<name>A0A7W3T5I3_9ACTN</name>
<dbReference type="Pfam" id="PF01547">
    <property type="entry name" value="SBP_bac_1"/>
    <property type="match status" value="1"/>
</dbReference>
<dbReference type="RefSeq" id="WP_182665025.1">
    <property type="nucleotide sequence ID" value="NZ_VKHS01000410.1"/>
</dbReference>
<evidence type="ECO:0000313" key="5">
    <source>
        <dbReference type="EMBL" id="MBB0231041.1"/>
    </source>
</evidence>
<comment type="similarity">
    <text evidence="1">Belongs to the bacterial solute-binding protein 1 family.</text>
</comment>
<keyword evidence="3 4" id="KW-0732">Signal</keyword>
<sequence>MKRKLMAAIGVATLAVGATACGTDDSGNGGNGGSGSGGNTDSITVWLMDGSAPDAWIEELNTAFEEEHGVSVNVEIQEWNGIQEKITTALSEDGTVDVLEIGNTQTVGFAATGGLADLGEFEGEAWNATMLDSATVDDTLYALPWYGANRVVIYDKGIWEEAGAEVPTTRDEWIEALELIEENTDAEPIYLPGQSYYVMGGFIADEGGAFAVQEGDEWTGALNTPEAEAGMEFYAQLQEFSNSPTDNDEASPQQSTEVVPQGDVASWIGLGWEAGGAIATIEEQGEEADFGYFPVPGKTADQPGHVFLGGSNLAVSERAGDQELAKEWLRMATSQEWAQKFVDENNGGVVPNRTDVTASPEEDTFAAAMVQSAEVGYLPPLTTGWANVEVVPNPIKDLMTKVLNGEDYAAAAEEADAEITTRINRD</sequence>
<proteinExistence type="inferred from homology"/>
<dbReference type="EMBL" id="VKHS01000410">
    <property type="protein sequence ID" value="MBB0231041.1"/>
    <property type="molecule type" value="Genomic_DNA"/>
</dbReference>
<evidence type="ECO:0000256" key="4">
    <source>
        <dbReference type="SAM" id="SignalP"/>
    </source>
</evidence>
<dbReference type="PANTHER" id="PTHR30061">
    <property type="entry name" value="MALTOSE-BINDING PERIPLASMIC PROTEIN"/>
    <property type="match status" value="1"/>
</dbReference>
<organism evidence="5 6">
    <name type="scientific">Streptomyces calidiresistens</name>
    <dbReference type="NCBI Taxonomy" id="1485586"/>
    <lineage>
        <taxon>Bacteria</taxon>
        <taxon>Bacillati</taxon>
        <taxon>Actinomycetota</taxon>
        <taxon>Actinomycetes</taxon>
        <taxon>Kitasatosporales</taxon>
        <taxon>Streptomycetaceae</taxon>
        <taxon>Streptomyces</taxon>
    </lineage>
</organism>
<protein>
    <submittedName>
        <fullName evidence="5">Extracellular solute-binding protein</fullName>
    </submittedName>
</protein>
<evidence type="ECO:0000256" key="1">
    <source>
        <dbReference type="ARBA" id="ARBA00008520"/>
    </source>
</evidence>
<evidence type="ECO:0000256" key="3">
    <source>
        <dbReference type="ARBA" id="ARBA00022729"/>
    </source>
</evidence>
<evidence type="ECO:0000256" key="2">
    <source>
        <dbReference type="ARBA" id="ARBA00022448"/>
    </source>
</evidence>
<dbReference type="PROSITE" id="PS51257">
    <property type="entry name" value="PROKAR_LIPOPROTEIN"/>
    <property type="match status" value="1"/>
</dbReference>
<feature type="signal peptide" evidence="4">
    <location>
        <begin position="1"/>
        <end position="20"/>
    </location>
</feature>
<dbReference type="Proteomes" id="UP000530234">
    <property type="component" value="Unassembled WGS sequence"/>
</dbReference>
<comment type="caution">
    <text evidence="5">The sequence shown here is derived from an EMBL/GenBank/DDBJ whole genome shotgun (WGS) entry which is preliminary data.</text>
</comment>
<dbReference type="AlphaFoldDB" id="A0A7W3T5I3"/>
<dbReference type="GO" id="GO:0055052">
    <property type="term" value="C:ATP-binding cassette (ABC) transporter complex, substrate-binding subunit-containing"/>
    <property type="evidence" value="ECO:0007669"/>
    <property type="project" value="TreeGrafter"/>
</dbReference>
<dbReference type="GO" id="GO:1901982">
    <property type="term" value="F:maltose binding"/>
    <property type="evidence" value="ECO:0007669"/>
    <property type="project" value="TreeGrafter"/>
</dbReference>
<dbReference type="PANTHER" id="PTHR30061:SF50">
    <property type="entry name" value="MALTOSE_MALTODEXTRIN-BINDING PERIPLASMIC PROTEIN"/>
    <property type="match status" value="1"/>
</dbReference>
<gene>
    <name evidence="5" type="ORF">FOE67_16330</name>
</gene>
<dbReference type="GO" id="GO:0015768">
    <property type="term" value="P:maltose transport"/>
    <property type="evidence" value="ECO:0007669"/>
    <property type="project" value="TreeGrafter"/>
</dbReference>
<evidence type="ECO:0000313" key="6">
    <source>
        <dbReference type="Proteomes" id="UP000530234"/>
    </source>
</evidence>